<name>A0A918GZ30_9ACTN</name>
<reference evidence="2" key="2">
    <citation type="submission" date="2020-09" db="EMBL/GenBank/DDBJ databases">
        <authorList>
            <person name="Sun Q."/>
            <person name="Ohkuma M."/>
        </authorList>
    </citation>
    <scope>NUCLEOTIDE SEQUENCE</scope>
    <source>
        <strain evidence="2">JCM 3172</strain>
    </source>
</reference>
<evidence type="ECO:0000313" key="3">
    <source>
        <dbReference type="Proteomes" id="UP000619486"/>
    </source>
</evidence>
<sequence>MNTTLAARPGAQPHRAVPAVPPVLGTGDLPAVPAPSAVTDVTVVNRSSAQ</sequence>
<evidence type="ECO:0000256" key="1">
    <source>
        <dbReference type="SAM" id="MobiDB-lite"/>
    </source>
</evidence>
<proteinExistence type="predicted"/>
<gene>
    <name evidence="2" type="ORF">GCM10014713_15180</name>
</gene>
<dbReference type="Proteomes" id="UP000619486">
    <property type="component" value="Unassembled WGS sequence"/>
</dbReference>
<dbReference type="AlphaFoldDB" id="A0A918GZ30"/>
<dbReference type="RefSeq" id="WP_189200571.1">
    <property type="nucleotide sequence ID" value="NZ_BMQQ01000004.1"/>
</dbReference>
<dbReference type="EMBL" id="BMQQ01000004">
    <property type="protein sequence ID" value="GGT23295.1"/>
    <property type="molecule type" value="Genomic_DNA"/>
</dbReference>
<accession>A0A918GZ30</accession>
<organism evidence="2 3">
    <name type="scientific">Streptomyces purpureus</name>
    <dbReference type="NCBI Taxonomy" id="1951"/>
    <lineage>
        <taxon>Bacteria</taxon>
        <taxon>Bacillati</taxon>
        <taxon>Actinomycetota</taxon>
        <taxon>Actinomycetes</taxon>
        <taxon>Kitasatosporales</taxon>
        <taxon>Streptomycetaceae</taxon>
        <taxon>Streptomyces</taxon>
    </lineage>
</organism>
<comment type="caution">
    <text evidence="2">The sequence shown here is derived from an EMBL/GenBank/DDBJ whole genome shotgun (WGS) entry which is preliminary data.</text>
</comment>
<evidence type="ECO:0000313" key="2">
    <source>
        <dbReference type="EMBL" id="GGT23295.1"/>
    </source>
</evidence>
<protein>
    <submittedName>
        <fullName evidence="2">Uncharacterized protein</fullName>
    </submittedName>
</protein>
<feature type="region of interest" description="Disordered" evidence="1">
    <location>
        <begin position="1"/>
        <end position="21"/>
    </location>
</feature>
<keyword evidence="3" id="KW-1185">Reference proteome</keyword>
<reference evidence="2" key="1">
    <citation type="journal article" date="2014" name="Int. J. Syst. Evol. Microbiol.">
        <title>Complete genome sequence of Corynebacterium casei LMG S-19264T (=DSM 44701T), isolated from a smear-ripened cheese.</title>
        <authorList>
            <consortium name="US DOE Joint Genome Institute (JGI-PGF)"/>
            <person name="Walter F."/>
            <person name="Albersmeier A."/>
            <person name="Kalinowski J."/>
            <person name="Ruckert C."/>
        </authorList>
    </citation>
    <scope>NUCLEOTIDE SEQUENCE</scope>
    <source>
        <strain evidence="2">JCM 3172</strain>
    </source>
</reference>